<evidence type="ECO:0000313" key="3">
    <source>
        <dbReference type="Proteomes" id="UP000050413"/>
    </source>
</evidence>
<dbReference type="Proteomes" id="UP000050413">
    <property type="component" value="Unassembled WGS sequence"/>
</dbReference>
<dbReference type="EMBL" id="FBYC01000004">
    <property type="protein sequence ID" value="CUX82075.1"/>
    <property type="molecule type" value="Genomic_DNA"/>
</dbReference>
<dbReference type="EMBL" id="LJSG01000002">
    <property type="protein sequence ID" value="KPP95569.1"/>
    <property type="molecule type" value="Genomic_DNA"/>
</dbReference>
<dbReference type="OrthoDB" id="7322951at2"/>
<reference evidence="2 3" key="1">
    <citation type="submission" date="2015-09" db="EMBL/GenBank/DDBJ databases">
        <title>Identification and resolution of microdiversity through metagenomic sequencing of parallel consortia.</title>
        <authorList>
            <person name="Nelson W.C."/>
            <person name="Romine M.F."/>
            <person name="Lindemann S.R."/>
        </authorList>
    </citation>
    <scope>NUCLEOTIDE SEQUENCE [LARGE SCALE GENOMIC DNA]</scope>
    <source>
        <strain evidence="2">HL-91</strain>
    </source>
</reference>
<evidence type="ECO:0000313" key="1">
    <source>
        <dbReference type="EMBL" id="CUX82075.1"/>
    </source>
</evidence>
<dbReference type="Proteomes" id="UP000182045">
    <property type="component" value="Unassembled WGS sequence"/>
</dbReference>
<reference evidence="1 4" key="2">
    <citation type="submission" date="2016-01" db="EMBL/GenBank/DDBJ databases">
        <authorList>
            <person name="Varghese N."/>
        </authorList>
    </citation>
    <scope>NUCLEOTIDE SEQUENCE [LARGE SCALE GENOMIC DNA]</scope>
    <source>
        <strain evidence="1 4">HL-91</strain>
    </source>
</reference>
<organism evidence="2 3">
    <name type="scientific">Roseibaca calidilacus</name>
    <dbReference type="NCBI Taxonomy" id="1666912"/>
    <lineage>
        <taxon>Bacteria</taxon>
        <taxon>Pseudomonadati</taxon>
        <taxon>Pseudomonadota</taxon>
        <taxon>Alphaproteobacteria</taxon>
        <taxon>Rhodobacterales</taxon>
        <taxon>Paracoccaceae</taxon>
        <taxon>Roseinatronobacter</taxon>
    </lineage>
</organism>
<gene>
    <name evidence="1" type="ORF">Ga0058931_2151</name>
    <name evidence="2" type="ORF">HLUCCA05_02610</name>
</gene>
<accession>A0A0N8K8V2</accession>
<name>A0A0N8K8V2_9RHOB</name>
<dbReference type="RefSeq" id="WP_072246332.1">
    <property type="nucleotide sequence ID" value="NZ_FBYC01000004.1"/>
</dbReference>
<evidence type="ECO:0000313" key="2">
    <source>
        <dbReference type="EMBL" id="KPP95569.1"/>
    </source>
</evidence>
<proteinExistence type="predicted"/>
<dbReference type="AlphaFoldDB" id="A0A0N8K8V2"/>
<sequence length="267" mass="27417">MTVIHIRAADTTAALDEVARRFGKDALILSTTQKAGGVEVAVAQEDASARIKRGARKAMPPPALGPLPPRLVLLGPPGAGVSMLAGRLAAQALQRQDSGVPQLVALRADPLAPPSPLVAHARLIGLPVDQPHWPDGPAPCLEQPAPAAPQIVDLSGLGASAPVLAKPLLGLAGARCWLVLPTGLHVQAQDMVVPRFASLAHAIALTRADICPLTLEDRALPQRFGLPLALVTQGTGLLAPLGAPEPAIAVAATPDQKEAQYVAARVS</sequence>
<protein>
    <submittedName>
        <fullName evidence="2">Magnesium chelatase, subunit ChlI</fullName>
    </submittedName>
</protein>
<comment type="caution">
    <text evidence="2">The sequence shown here is derived from an EMBL/GenBank/DDBJ whole genome shotgun (WGS) entry which is preliminary data.</text>
</comment>
<dbReference type="STRING" id="1666912.Ga0058931_2151"/>
<evidence type="ECO:0000313" key="4">
    <source>
        <dbReference type="Proteomes" id="UP000182045"/>
    </source>
</evidence>
<keyword evidence="4" id="KW-1185">Reference proteome</keyword>